<evidence type="ECO:0000259" key="9">
    <source>
        <dbReference type="PROSITE" id="PS50048"/>
    </source>
</evidence>
<evidence type="ECO:0000256" key="8">
    <source>
        <dbReference type="SAM" id="MobiDB-lite"/>
    </source>
</evidence>
<keyword evidence="11" id="KW-1185">Reference proteome</keyword>
<name>A0A0D2E6B9_9EURO</name>
<dbReference type="Pfam" id="PF00172">
    <property type="entry name" value="Zn_clus"/>
    <property type="match status" value="1"/>
</dbReference>
<evidence type="ECO:0000313" key="11">
    <source>
        <dbReference type="Proteomes" id="UP000054266"/>
    </source>
</evidence>
<dbReference type="Pfam" id="PF04082">
    <property type="entry name" value="Fungal_trans"/>
    <property type="match status" value="1"/>
</dbReference>
<evidence type="ECO:0000256" key="2">
    <source>
        <dbReference type="ARBA" id="ARBA00022723"/>
    </source>
</evidence>
<dbReference type="SUPFAM" id="SSF57701">
    <property type="entry name" value="Zn2/Cys6 DNA-binding domain"/>
    <property type="match status" value="1"/>
</dbReference>
<dbReference type="PANTHER" id="PTHR47782">
    <property type="entry name" value="ZN(II)2CYS6 TRANSCRIPTION FACTOR (EUROFUNG)-RELATED"/>
    <property type="match status" value="1"/>
</dbReference>
<evidence type="ECO:0000256" key="1">
    <source>
        <dbReference type="ARBA" id="ARBA00004123"/>
    </source>
</evidence>
<keyword evidence="3" id="KW-0862">Zinc</keyword>
<dbReference type="SMART" id="SM00906">
    <property type="entry name" value="Fungal_trans"/>
    <property type="match status" value="1"/>
</dbReference>
<sequence>MESEPRGTDNSQGMPVDRRLSSPRGDVEQEEESGRSKRPKVGLACQRCKQRKKRCDGCHPCSACKASHALCEFVATQKHTQFGKNQYIRSLESRVAELETLLSAQGLSQLSSDHWRATSPNNGPGINWEAAPSEDRSTFGRSGSGPRPPAADPLDLDSAVLDWEDGSNMVTSILRSLSLDANGSGYIGASSYMAMGRLLPFLGGQGKRRGGVASPDGRGSRWRSIDAVSPTESLMPIDLVDVPNQIADRLFGGYMKHIATRVPVIHSVWVRDVHRRRHSLTNVFETTVLHLVYATSGRFLETTGESGHFHVKRHYLSAVQVLNAILEFDDIRTIQVLMLMALYCLRDPVGPGAWTCSRIALLVGIEHGLHRQIKRLSQLSLHSELRKRLFWACYNFDRQISIPMGRPFGISDRDIDLGLPLDVNEDATEEQLTQATASIESPATSSSLTSFIHVTRLRQIESDIQQTIYRVDRCQPIDDSVTEDFLARIEQWKSMIPPDSHNVPDAGDVPYEGYDFYLIHYYQCLRLLLYPLICDIGVKPRFLKECARACAGVCSAYRRLHQIEPVGFSFMAVQTIFMAGKCGYRPPTPRGSVTSRTGRLIWGLAGLTLAYCIWISPDEVFDPTASRGIHDCSILLFVVAERLPAAKTYRNVFEIIRERLVDQISRTPGPRPRPRETVVGLSAELAPSMQSFDVNMSFEADNEGYGQFSHIIADITGENLFAGMTRVDRLAPSDPAGPELDPTALFDPQATWATMGL</sequence>
<comment type="subcellular location">
    <subcellularLocation>
        <location evidence="1">Nucleus</location>
    </subcellularLocation>
</comment>
<evidence type="ECO:0000256" key="3">
    <source>
        <dbReference type="ARBA" id="ARBA00022833"/>
    </source>
</evidence>
<keyword evidence="7" id="KW-0539">Nucleus</keyword>
<organism evidence="10 11">
    <name type="scientific">Phialophora macrospora</name>
    <dbReference type="NCBI Taxonomy" id="1851006"/>
    <lineage>
        <taxon>Eukaryota</taxon>
        <taxon>Fungi</taxon>
        <taxon>Dikarya</taxon>
        <taxon>Ascomycota</taxon>
        <taxon>Pezizomycotina</taxon>
        <taxon>Eurotiomycetes</taxon>
        <taxon>Chaetothyriomycetidae</taxon>
        <taxon>Chaetothyriales</taxon>
        <taxon>Herpotrichiellaceae</taxon>
        <taxon>Phialophora</taxon>
    </lineage>
</organism>
<evidence type="ECO:0000313" key="10">
    <source>
        <dbReference type="EMBL" id="KIW69882.1"/>
    </source>
</evidence>
<dbReference type="InterPro" id="IPR001138">
    <property type="entry name" value="Zn2Cys6_DnaBD"/>
</dbReference>
<dbReference type="Proteomes" id="UP000054266">
    <property type="component" value="Unassembled WGS sequence"/>
</dbReference>
<dbReference type="GO" id="GO:0045944">
    <property type="term" value="P:positive regulation of transcription by RNA polymerase II"/>
    <property type="evidence" value="ECO:0007669"/>
    <property type="project" value="TreeGrafter"/>
</dbReference>
<dbReference type="CDD" id="cd12148">
    <property type="entry name" value="fungal_TF_MHR"/>
    <property type="match status" value="1"/>
</dbReference>
<dbReference type="SMART" id="SM00066">
    <property type="entry name" value="GAL4"/>
    <property type="match status" value="1"/>
</dbReference>
<dbReference type="HOGENOM" id="CLU_012331_4_0_1"/>
<accession>A0A0D2E6B9</accession>
<dbReference type="GO" id="GO:0000981">
    <property type="term" value="F:DNA-binding transcription factor activity, RNA polymerase II-specific"/>
    <property type="evidence" value="ECO:0007669"/>
    <property type="project" value="InterPro"/>
</dbReference>
<dbReference type="GO" id="GO:0008270">
    <property type="term" value="F:zinc ion binding"/>
    <property type="evidence" value="ECO:0007669"/>
    <property type="project" value="InterPro"/>
</dbReference>
<keyword evidence="6" id="KW-0804">Transcription</keyword>
<gene>
    <name evidence="10" type="ORF">PV04_02201</name>
</gene>
<dbReference type="InterPro" id="IPR036864">
    <property type="entry name" value="Zn2-C6_fun-type_DNA-bd_sf"/>
</dbReference>
<dbReference type="Gene3D" id="4.10.240.10">
    <property type="entry name" value="Zn(2)-C6 fungal-type DNA-binding domain"/>
    <property type="match status" value="1"/>
</dbReference>
<keyword evidence="4" id="KW-0805">Transcription regulation</keyword>
<dbReference type="InterPro" id="IPR007219">
    <property type="entry name" value="XnlR_reg_dom"/>
</dbReference>
<keyword evidence="2" id="KW-0479">Metal-binding</keyword>
<dbReference type="PROSITE" id="PS50048">
    <property type="entry name" value="ZN2_CY6_FUNGAL_2"/>
    <property type="match status" value="1"/>
</dbReference>
<evidence type="ECO:0000256" key="7">
    <source>
        <dbReference type="ARBA" id="ARBA00023242"/>
    </source>
</evidence>
<keyword evidence="5" id="KW-0238">DNA-binding</keyword>
<proteinExistence type="predicted"/>
<feature type="region of interest" description="Disordered" evidence="8">
    <location>
        <begin position="114"/>
        <end position="155"/>
    </location>
</feature>
<dbReference type="GO" id="GO:0006351">
    <property type="term" value="P:DNA-templated transcription"/>
    <property type="evidence" value="ECO:0007669"/>
    <property type="project" value="InterPro"/>
</dbReference>
<dbReference type="PANTHER" id="PTHR47782:SF12">
    <property type="entry name" value="ZN(II)2CYS6 TRANSCRIPTION FACTOR (EUROFUNG)"/>
    <property type="match status" value="1"/>
</dbReference>
<dbReference type="AlphaFoldDB" id="A0A0D2E6B9"/>
<feature type="region of interest" description="Disordered" evidence="8">
    <location>
        <begin position="1"/>
        <end position="43"/>
    </location>
</feature>
<dbReference type="GO" id="GO:0005634">
    <property type="term" value="C:nucleus"/>
    <property type="evidence" value="ECO:0007669"/>
    <property type="project" value="UniProtKB-SubCell"/>
</dbReference>
<evidence type="ECO:0000256" key="5">
    <source>
        <dbReference type="ARBA" id="ARBA00023125"/>
    </source>
</evidence>
<dbReference type="InterPro" id="IPR052202">
    <property type="entry name" value="Yeast_MetPath_Reg"/>
</dbReference>
<dbReference type="PROSITE" id="PS00463">
    <property type="entry name" value="ZN2_CY6_FUNGAL_1"/>
    <property type="match status" value="1"/>
</dbReference>
<dbReference type="GO" id="GO:0043565">
    <property type="term" value="F:sequence-specific DNA binding"/>
    <property type="evidence" value="ECO:0007669"/>
    <property type="project" value="TreeGrafter"/>
</dbReference>
<evidence type="ECO:0000256" key="6">
    <source>
        <dbReference type="ARBA" id="ARBA00023163"/>
    </source>
</evidence>
<dbReference type="CDD" id="cd00067">
    <property type="entry name" value="GAL4"/>
    <property type="match status" value="1"/>
</dbReference>
<dbReference type="EMBL" id="KN846957">
    <property type="protein sequence ID" value="KIW69882.1"/>
    <property type="molecule type" value="Genomic_DNA"/>
</dbReference>
<feature type="domain" description="Zn(2)-C6 fungal-type" evidence="9">
    <location>
        <begin position="44"/>
        <end position="73"/>
    </location>
</feature>
<protein>
    <recommendedName>
        <fullName evidence="9">Zn(2)-C6 fungal-type domain-containing protein</fullName>
    </recommendedName>
</protein>
<evidence type="ECO:0000256" key="4">
    <source>
        <dbReference type="ARBA" id="ARBA00023015"/>
    </source>
</evidence>
<reference evidence="10 11" key="1">
    <citation type="submission" date="2015-01" db="EMBL/GenBank/DDBJ databases">
        <title>The Genome Sequence of Capronia semiimmersa CBS27337.</title>
        <authorList>
            <consortium name="The Broad Institute Genomics Platform"/>
            <person name="Cuomo C."/>
            <person name="de Hoog S."/>
            <person name="Gorbushina A."/>
            <person name="Stielow B."/>
            <person name="Teixiera M."/>
            <person name="Abouelleil A."/>
            <person name="Chapman S.B."/>
            <person name="Priest M."/>
            <person name="Young S.K."/>
            <person name="Wortman J."/>
            <person name="Nusbaum C."/>
            <person name="Birren B."/>
        </authorList>
    </citation>
    <scope>NUCLEOTIDE SEQUENCE [LARGE SCALE GENOMIC DNA]</scope>
    <source>
        <strain evidence="10 11">CBS 27337</strain>
    </source>
</reference>